<comment type="caution">
    <text evidence="3">The sequence shown here is derived from an EMBL/GenBank/DDBJ whole genome shotgun (WGS) entry which is preliminary data.</text>
</comment>
<dbReference type="PANTHER" id="PTHR43792">
    <property type="entry name" value="GNAT FAMILY, PUTATIVE (AFU_ORTHOLOGUE AFUA_3G00765)-RELATED-RELATED"/>
    <property type="match status" value="1"/>
</dbReference>
<evidence type="ECO:0000313" key="4">
    <source>
        <dbReference type="Proteomes" id="UP000823823"/>
    </source>
</evidence>
<dbReference type="Gene3D" id="3.40.630.30">
    <property type="match status" value="1"/>
</dbReference>
<evidence type="ECO:0000256" key="1">
    <source>
        <dbReference type="SAM" id="MobiDB-lite"/>
    </source>
</evidence>
<proteinExistence type="predicted"/>
<name>A0A9D2LFW3_9MICO</name>
<dbReference type="InterPro" id="IPR051531">
    <property type="entry name" value="N-acetyltransferase"/>
</dbReference>
<organism evidence="3 4">
    <name type="scientific">Candidatus Brachybacterium merdavium</name>
    <dbReference type="NCBI Taxonomy" id="2838513"/>
    <lineage>
        <taxon>Bacteria</taxon>
        <taxon>Bacillati</taxon>
        <taxon>Actinomycetota</taxon>
        <taxon>Actinomycetes</taxon>
        <taxon>Micrococcales</taxon>
        <taxon>Dermabacteraceae</taxon>
        <taxon>Brachybacterium</taxon>
    </lineage>
</organism>
<reference evidence="3" key="1">
    <citation type="journal article" date="2021" name="PeerJ">
        <title>Extensive microbial diversity within the chicken gut microbiome revealed by metagenomics and culture.</title>
        <authorList>
            <person name="Gilroy R."/>
            <person name="Ravi A."/>
            <person name="Getino M."/>
            <person name="Pursley I."/>
            <person name="Horton D.L."/>
            <person name="Alikhan N.F."/>
            <person name="Baker D."/>
            <person name="Gharbi K."/>
            <person name="Hall N."/>
            <person name="Watson M."/>
            <person name="Adriaenssens E.M."/>
            <person name="Foster-Nyarko E."/>
            <person name="Jarju S."/>
            <person name="Secka A."/>
            <person name="Antonio M."/>
            <person name="Oren A."/>
            <person name="Chaudhuri R.R."/>
            <person name="La Ragione R."/>
            <person name="Hildebrand F."/>
            <person name="Pallen M.J."/>
        </authorList>
    </citation>
    <scope>NUCLEOTIDE SEQUENCE</scope>
    <source>
        <strain evidence="3">ChiHjej13B12-24818</strain>
    </source>
</reference>
<evidence type="ECO:0000313" key="3">
    <source>
        <dbReference type="EMBL" id="HJB11545.1"/>
    </source>
</evidence>
<dbReference type="GO" id="GO:0016747">
    <property type="term" value="F:acyltransferase activity, transferring groups other than amino-acyl groups"/>
    <property type="evidence" value="ECO:0007669"/>
    <property type="project" value="InterPro"/>
</dbReference>
<feature type="domain" description="N-acetyltransferase" evidence="2">
    <location>
        <begin position="53"/>
        <end position="203"/>
    </location>
</feature>
<reference evidence="3" key="2">
    <citation type="submission" date="2021-04" db="EMBL/GenBank/DDBJ databases">
        <authorList>
            <person name="Gilroy R."/>
        </authorList>
    </citation>
    <scope>NUCLEOTIDE SEQUENCE</scope>
    <source>
        <strain evidence="3">ChiHjej13B12-24818</strain>
    </source>
</reference>
<dbReference type="Pfam" id="PF13302">
    <property type="entry name" value="Acetyltransf_3"/>
    <property type="match status" value="1"/>
</dbReference>
<dbReference type="EMBL" id="DWZH01000105">
    <property type="protein sequence ID" value="HJB11545.1"/>
    <property type="molecule type" value="Genomic_DNA"/>
</dbReference>
<gene>
    <name evidence="3" type="ORF">H9786_13650</name>
</gene>
<dbReference type="InterPro" id="IPR016181">
    <property type="entry name" value="Acyl_CoA_acyltransferase"/>
</dbReference>
<feature type="region of interest" description="Disordered" evidence="1">
    <location>
        <begin position="1"/>
        <end position="38"/>
    </location>
</feature>
<dbReference type="PANTHER" id="PTHR43792:SF1">
    <property type="entry name" value="N-ACETYLTRANSFERASE DOMAIN-CONTAINING PROTEIN"/>
    <property type="match status" value="1"/>
</dbReference>
<dbReference type="InterPro" id="IPR000182">
    <property type="entry name" value="GNAT_dom"/>
</dbReference>
<sequence>MIGLHACPAPRDDPASSTAGAEGLPPAGHDLYGGSVTREGTEEWPIRIRSPRLVIREPLDADRSAMIRLMTDPVTREYLGGTVDYASRQALELSPLGLTWGRWALALGDDDTMIGSITLSYDRGELELSYALLPEYTGQGYAAESCLALLGWAREELEDEHVIAVTQTRNKRSVALLRKLGFTVRKGLEEFGAQQLLLERSLADPLPAHSQLIQTNADPPPPTRR</sequence>
<evidence type="ECO:0000259" key="2">
    <source>
        <dbReference type="PROSITE" id="PS51186"/>
    </source>
</evidence>
<dbReference type="PROSITE" id="PS51186">
    <property type="entry name" value="GNAT"/>
    <property type="match status" value="1"/>
</dbReference>
<accession>A0A9D2LFW3</accession>
<protein>
    <submittedName>
        <fullName evidence="3">GNAT family N-acetyltransferase</fullName>
    </submittedName>
</protein>
<dbReference type="AlphaFoldDB" id="A0A9D2LFW3"/>
<dbReference type="SUPFAM" id="SSF55729">
    <property type="entry name" value="Acyl-CoA N-acyltransferases (Nat)"/>
    <property type="match status" value="1"/>
</dbReference>
<dbReference type="Proteomes" id="UP000823823">
    <property type="component" value="Unassembled WGS sequence"/>
</dbReference>